<dbReference type="EMBL" id="JAQIZZ010000002">
    <property type="protein sequence ID" value="KAJ5552228.1"/>
    <property type="molecule type" value="Genomic_DNA"/>
</dbReference>
<comment type="caution">
    <text evidence="4">The sequence shown here is derived from an EMBL/GenBank/DDBJ whole genome shotgun (WGS) entry which is preliminary data.</text>
</comment>
<feature type="compositionally biased region" description="Basic and acidic residues" evidence="2">
    <location>
        <begin position="403"/>
        <end position="426"/>
    </location>
</feature>
<keyword evidence="1" id="KW-0479">Metal-binding</keyword>
<keyword evidence="5" id="KW-1185">Reference proteome</keyword>
<feature type="compositionally biased region" description="Polar residues" evidence="2">
    <location>
        <begin position="16"/>
        <end position="25"/>
    </location>
</feature>
<feature type="region of interest" description="Disordered" evidence="2">
    <location>
        <begin position="1"/>
        <end position="36"/>
    </location>
</feature>
<feature type="region of interest" description="Disordered" evidence="2">
    <location>
        <begin position="332"/>
        <end position="380"/>
    </location>
</feature>
<feature type="compositionally biased region" description="Basic and acidic residues" evidence="2">
    <location>
        <begin position="129"/>
        <end position="142"/>
    </location>
</feature>
<evidence type="ECO:0000313" key="4">
    <source>
        <dbReference type="EMBL" id="KAJ5552228.1"/>
    </source>
</evidence>
<dbReference type="InterPro" id="IPR013087">
    <property type="entry name" value="Znf_C2H2_type"/>
</dbReference>
<feature type="domain" description="C2H2-type" evidence="3">
    <location>
        <begin position="146"/>
        <end position="168"/>
    </location>
</feature>
<feature type="region of interest" description="Disordered" evidence="2">
    <location>
        <begin position="202"/>
        <end position="248"/>
    </location>
</feature>
<evidence type="ECO:0000256" key="2">
    <source>
        <dbReference type="SAM" id="MobiDB-lite"/>
    </source>
</evidence>
<feature type="compositionally biased region" description="Polar residues" evidence="2">
    <location>
        <begin position="292"/>
        <end position="310"/>
    </location>
</feature>
<evidence type="ECO:0000259" key="3">
    <source>
        <dbReference type="PROSITE" id="PS50157"/>
    </source>
</evidence>
<dbReference type="GO" id="GO:0008270">
    <property type="term" value="F:zinc ion binding"/>
    <property type="evidence" value="ECO:0007669"/>
    <property type="project" value="UniProtKB-KW"/>
</dbReference>
<keyword evidence="1" id="KW-0862">Zinc</keyword>
<feature type="region of interest" description="Disordered" evidence="2">
    <location>
        <begin position="279"/>
        <end position="312"/>
    </location>
</feature>
<protein>
    <recommendedName>
        <fullName evidence="3">C2H2-type domain-containing protein</fullName>
    </recommendedName>
</protein>
<dbReference type="PROSITE" id="PS00028">
    <property type="entry name" value="ZINC_FINGER_C2H2_1"/>
    <property type="match status" value="1"/>
</dbReference>
<feature type="compositionally biased region" description="Polar residues" evidence="2">
    <location>
        <begin position="356"/>
        <end position="368"/>
    </location>
</feature>
<accession>A0AAD6D226</accession>
<feature type="region of interest" description="Disordered" evidence="2">
    <location>
        <begin position="95"/>
        <end position="142"/>
    </location>
</feature>
<name>A0AAD6D226_9EURO</name>
<evidence type="ECO:0000313" key="5">
    <source>
        <dbReference type="Proteomes" id="UP001220324"/>
    </source>
</evidence>
<keyword evidence="1" id="KW-0863">Zinc-finger</keyword>
<sequence length="449" mass="48240">MASFKELSLSRPLPNPTQRQHSHSISLGAVNANHRVTRRKSVTTAAANAAAAIAASMKEGESALLPMAAHRRSLGGRKGMESTSVGGASGFSSYLSRSVNSPSQEPPVARKASPSNSDDGKALKGRNRRASEGAQSKEGKRVPAELRCDRCGKGYKHGSCLSKHMWEHDPAWAVTSKLLISKHQQVQLLEAATVLVTMNQDGPEQCHEHCPEADSEVSSGSPDASSDVHDGLSSAETTPPPIDEEEEDDFEMSGMPANWTKRPSISNASAFSRSYQSIPSSSYNESAPLHSPTFSHFRQSSIDTRPSTADTRLHDDDEADLAAAIGLCNFGTPRTGPVSMTPDVPPVPPLPARYLDSSSHPNNQSPRLSQPGPMNEAYRRESNADLFLSVSAASFNPSLSYKVSDERGPRTGPKESEPRRHSRNADVDFGSRAAPADDDDDGVFGRMEE</sequence>
<dbReference type="Proteomes" id="UP001220324">
    <property type="component" value="Unassembled WGS sequence"/>
</dbReference>
<organism evidence="4 5">
    <name type="scientific">Penicillium frequentans</name>
    <dbReference type="NCBI Taxonomy" id="3151616"/>
    <lineage>
        <taxon>Eukaryota</taxon>
        <taxon>Fungi</taxon>
        <taxon>Dikarya</taxon>
        <taxon>Ascomycota</taxon>
        <taxon>Pezizomycotina</taxon>
        <taxon>Eurotiomycetes</taxon>
        <taxon>Eurotiomycetidae</taxon>
        <taxon>Eurotiales</taxon>
        <taxon>Aspergillaceae</taxon>
        <taxon>Penicillium</taxon>
    </lineage>
</organism>
<feature type="region of interest" description="Disordered" evidence="2">
    <location>
        <begin position="398"/>
        <end position="449"/>
    </location>
</feature>
<proteinExistence type="predicted"/>
<reference evidence="4 5" key="1">
    <citation type="journal article" date="2023" name="IMA Fungus">
        <title>Comparative genomic study of the Penicillium genus elucidates a diverse pangenome and 15 lateral gene transfer events.</title>
        <authorList>
            <person name="Petersen C."/>
            <person name="Sorensen T."/>
            <person name="Nielsen M.R."/>
            <person name="Sondergaard T.E."/>
            <person name="Sorensen J.L."/>
            <person name="Fitzpatrick D.A."/>
            <person name="Frisvad J.C."/>
            <person name="Nielsen K.L."/>
        </authorList>
    </citation>
    <scope>NUCLEOTIDE SEQUENCE [LARGE SCALE GENOMIC DNA]</scope>
    <source>
        <strain evidence="4 5">IBT 35679</strain>
    </source>
</reference>
<gene>
    <name evidence="4" type="ORF">N7494_001606</name>
</gene>
<dbReference type="AlphaFoldDB" id="A0AAD6D226"/>
<dbReference type="PROSITE" id="PS50157">
    <property type="entry name" value="ZINC_FINGER_C2H2_2"/>
    <property type="match status" value="1"/>
</dbReference>
<evidence type="ECO:0000256" key="1">
    <source>
        <dbReference type="PROSITE-ProRule" id="PRU00042"/>
    </source>
</evidence>